<evidence type="ECO:0000256" key="1">
    <source>
        <dbReference type="SAM" id="Phobius"/>
    </source>
</evidence>
<keyword evidence="1" id="KW-1133">Transmembrane helix</keyword>
<name>A0A1R4IAS2_9MICC</name>
<dbReference type="AlphaFoldDB" id="A0A1R4IAS2"/>
<keyword evidence="1" id="KW-0472">Membrane</keyword>
<organism evidence="2 3">
    <name type="scientific">Micrococcus lylae</name>
    <dbReference type="NCBI Taxonomy" id="1273"/>
    <lineage>
        <taxon>Bacteria</taxon>
        <taxon>Bacillati</taxon>
        <taxon>Actinomycetota</taxon>
        <taxon>Actinomycetes</taxon>
        <taxon>Micrococcales</taxon>
        <taxon>Micrococcaceae</taxon>
        <taxon>Micrococcus</taxon>
    </lineage>
</organism>
<protein>
    <submittedName>
        <fullName evidence="2">Uncharacterized protein</fullName>
    </submittedName>
</protein>
<dbReference type="EMBL" id="FUKP01000008">
    <property type="protein sequence ID" value="SJN16981.1"/>
    <property type="molecule type" value="Genomic_DNA"/>
</dbReference>
<gene>
    <name evidence="2" type="ORF">FM125_01215</name>
</gene>
<accession>A0A1R4IAS2</accession>
<evidence type="ECO:0000313" key="2">
    <source>
        <dbReference type="EMBL" id="SJN16981.1"/>
    </source>
</evidence>
<reference evidence="2 3" key="1">
    <citation type="submission" date="2017-02" db="EMBL/GenBank/DDBJ databases">
        <authorList>
            <person name="Peterson S.W."/>
        </authorList>
    </citation>
    <scope>NUCLEOTIDE SEQUENCE [LARGE SCALE GENOMIC DNA]</scope>
    <source>
        <strain evidence="2 3">2B3F</strain>
    </source>
</reference>
<feature type="transmembrane region" description="Helical" evidence="1">
    <location>
        <begin position="21"/>
        <end position="38"/>
    </location>
</feature>
<evidence type="ECO:0000313" key="3">
    <source>
        <dbReference type="Proteomes" id="UP000196230"/>
    </source>
</evidence>
<keyword evidence="1" id="KW-0812">Transmembrane</keyword>
<sequence>MSARARDYPADSARASEKDQARVNLCVAALLLSLWAWFSAHV</sequence>
<dbReference type="Proteomes" id="UP000196230">
    <property type="component" value="Unassembled WGS sequence"/>
</dbReference>
<proteinExistence type="predicted"/>